<gene>
    <name evidence="1" type="ORF">K4G66_25370</name>
</gene>
<evidence type="ECO:0008006" key="2">
    <source>
        <dbReference type="Google" id="ProtNLM"/>
    </source>
</evidence>
<reference evidence="1" key="2">
    <citation type="journal article" date="2024" name="Antonie Van Leeuwenhoek">
        <title>Roseihalotalea indica gen. nov., sp. nov., a halophilic Bacteroidetes from mesopelagic Southwest Indian Ocean with higher carbohydrate metabolic potential.</title>
        <authorList>
            <person name="Chen B."/>
            <person name="Zhang M."/>
            <person name="Lin D."/>
            <person name="Ye J."/>
            <person name="Tang K."/>
        </authorList>
    </citation>
    <scope>NUCLEOTIDE SEQUENCE</scope>
    <source>
        <strain evidence="1">TK19036</strain>
    </source>
</reference>
<accession>A0AA49GLQ3</accession>
<name>A0AA49GLQ3_9BACT</name>
<reference evidence="1" key="1">
    <citation type="journal article" date="2023" name="Comput. Struct. Biotechnol. J.">
        <title>Discovery of a novel marine Bacteroidetes with a rich repertoire of carbohydrate-active enzymes.</title>
        <authorList>
            <person name="Chen B."/>
            <person name="Liu G."/>
            <person name="Chen Q."/>
            <person name="Wang H."/>
            <person name="Liu L."/>
            <person name="Tang K."/>
        </authorList>
    </citation>
    <scope>NUCLEOTIDE SEQUENCE</scope>
    <source>
        <strain evidence="1">TK19036</strain>
    </source>
</reference>
<dbReference type="EMBL" id="CP120682">
    <property type="protein sequence ID" value="WKN35703.1"/>
    <property type="molecule type" value="Genomic_DNA"/>
</dbReference>
<organism evidence="1">
    <name type="scientific">Roseihalotalea indica</name>
    <dbReference type="NCBI Taxonomy" id="2867963"/>
    <lineage>
        <taxon>Bacteria</taxon>
        <taxon>Pseudomonadati</taxon>
        <taxon>Bacteroidota</taxon>
        <taxon>Cytophagia</taxon>
        <taxon>Cytophagales</taxon>
        <taxon>Catalimonadaceae</taxon>
        <taxon>Roseihalotalea</taxon>
    </lineage>
</organism>
<sequence length="270" mass="31298">MKELLITIGILLTPLLGFATGQAGDILIWNGDTLTMFSNPLEYLPNVDSLRTKLFGDKEGGMTTACWRGYIAEWHILDEELYLTNIFSCSYWEDSIKADLAQLFEQEYINDKVKAHWVTGKVLVPKGELIHYIHSGYESIYETELLLSFQRGKLTGQEVFDNAKSFKSVYTENNDSLYQFIGTQINWNKIPDLQNEEVRIFASFTSTEEAKLDSIMLYREADNEVFNEEAIRVVKAIPSWDVYFKFGKIYPVRWTIPIIFSEEARKKYEQ</sequence>
<proteinExistence type="predicted"/>
<protein>
    <recommendedName>
        <fullName evidence="2">TonB C-terminal domain-containing protein</fullName>
    </recommendedName>
</protein>
<evidence type="ECO:0000313" key="1">
    <source>
        <dbReference type="EMBL" id="WKN35703.1"/>
    </source>
</evidence>
<dbReference type="AlphaFoldDB" id="A0AA49GLQ3"/>